<dbReference type="OrthoDB" id="2029026at2"/>
<comment type="caution">
    <text evidence="1">The sequence shown here is derived from an EMBL/GenBank/DDBJ whole genome shotgun (WGS) entry which is preliminary data.</text>
</comment>
<keyword evidence="2" id="KW-1185">Reference proteome</keyword>
<protein>
    <recommendedName>
        <fullName evidence="3">Methyltransferase domain-containing protein</fullName>
    </recommendedName>
</protein>
<dbReference type="RefSeq" id="WP_110988094.1">
    <property type="nucleotide sequence ID" value="NZ_CAWNWM010000017.1"/>
</dbReference>
<name>A0A2W1JIV1_9CYAN</name>
<organism evidence="1 2">
    <name type="scientific">Acaryochloris thomasi RCC1774</name>
    <dbReference type="NCBI Taxonomy" id="1764569"/>
    <lineage>
        <taxon>Bacteria</taxon>
        <taxon>Bacillati</taxon>
        <taxon>Cyanobacteriota</taxon>
        <taxon>Cyanophyceae</taxon>
        <taxon>Acaryochloridales</taxon>
        <taxon>Acaryochloridaceae</taxon>
        <taxon>Acaryochloris</taxon>
        <taxon>Acaryochloris thomasi</taxon>
    </lineage>
</organism>
<proteinExistence type="predicted"/>
<evidence type="ECO:0008006" key="3">
    <source>
        <dbReference type="Google" id="ProtNLM"/>
    </source>
</evidence>
<sequence length="276" mass="30702">MNLLIQRQTDFNLSSRNAWDVFADHRDRVTSQLMQGVDGSRLCILGAGNCNDLDLQTLVQFHREVHLVDIDTNALDQGVVRQNLANHSRIHVHGDIDLTGMLDQIANWSSDTHVSETDIAAFLDHPIHSLKRIPGPFDVVASTCILSQLIKTVVDAVGEEHQRFLALIQAIRMGHLRHLMQLTVSGGTSLLFTDVVSSTSYPGLASVPTHNLSQVLSQLIKDGNFFHGVNPAVLMNLFRQDPELSEQVTTIEPIGPWLWDLGPRSYAVVALKLKRR</sequence>
<evidence type="ECO:0000313" key="1">
    <source>
        <dbReference type="EMBL" id="PZD71445.1"/>
    </source>
</evidence>
<dbReference type="EMBL" id="PQWO01000017">
    <property type="protein sequence ID" value="PZD71445.1"/>
    <property type="molecule type" value="Genomic_DNA"/>
</dbReference>
<reference evidence="1 2" key="1">
    <citation type="journal article" date="2018" name="Sci. Rep.">
        <title>A novel species of the marine cyanobacterium Acaryochloris with a unique pigment content and lifestyle.</title>
        <authorList>
            <person name="Partensky F."/>
            <person name="Six C."/>
            <person name="Ratin M."/>
            <person name="Garczarek L."/>
            <person name="Vaulot D."/>
            <person name="Probert I."/>
            <person name="Calteau A."/>
            <person name="Gourvil P."/>
            <person name="Marie D."/>
            <person name="Grebert T."/>
            <person name="Bouchier C."/>
            <person name="Le Panse S."/>
            <person name="Gachenot M."/>
            <person name="Rodriguez F."/>
            <person name="Garrido J.L."/>
        </authorList>
    </citation>
    <scope>NUCLEOTIDE SEQUENCE [LARGE SCALE GENOMIC DNA]</scope>
    <source>
        <strain evidence="1 2">RCC1774</strain>
    </source>
</reference>
<gene>
    <name evidence="1" type="ORF">C1752_06408</name>
</gene>
<dbReference type="AlphaFoldDB" id="A0A2W1JIV1"/>
<accession>A0A2W1JIV1</accession>
<evidence type="ECO:0000313" key="2">
    <source>
        <dbReference type="Proteomes" id="UP000248857"/>
    </source>
</evidence>
<dbReference type="Proteomes" id="UP000248857">
    <property type="component" value="Unassembled WGS sequence"/>
</dbReference>